<protein>
    <recommendedName>
        <fullName evidence="2">Phytase-like domain-containing protein</fullName>
    </recommendedName>
</protein>
<proteinExistence type="predicted"/>
<dbReference type="eggNOG" id="COG4222">
    <property type="taxonomic scope" value="Bacteria"/>
</dbReference>
<dbReference type="InterPro" id="IPR011044">
    <property type="entry name" value="Quino_amine_DH_bsu"/>
</dbReference>
<evidence type="ECO:0000313" key="3">
    <source>
        <dbReference type="EMBL" id="EFY06111.1"/>
    </source>
</evidence>
<organism evidence="3 4">
    <name type="scientific">Succinatimonas hippei (strain DSM 22608 / JCM 16073 / KCTC 15190 / YIT 12066)</name>
    <dbReference type="NCBI Taxonomy" id="762983"/>
    <lineage>
        <taxon>Bacteria</taxon>
        <taxon>Pseudomonadati</taxon>
        <taxon>Pseudomonadota</taxon>
        <taxon>Gammaproteobacteria</taxon>
        <taxon>Aeromonadales</taxon>
        <taxon>Succinivibrionaceae</taxon>
        <taxon>Succinatimonas</taxon>
    </lineage>
</organism>
<evidence type="ECO:0000259" key="2">
    <source>
        <dbReference type="Pfam" id="PF13449"/>
    </source>
</evidence>
<reference evidence="3 4" key="1">
    <citation type="submission" date="2011-01" db="EMBL/GenBank/DDBJ databases">
        <authorList>
            <person name="Weinstock G."/>
            <person name="Sodergren E."/>
            <person name="Clifton S."/>
            <person name="Fulton L."/>
            <person name="Fulton B."/>
            <person name="Courtney L."/>
            <person name="Fronick C."/>
            <person name="Harrison M."/>
            <person name="Strong C."/>
            <person name="Farmer C."/>
            <person name="Delahaunty K."/>
            <person name="Markovic C."/>
            <person name="Hall O."/>
            <person name="Minx P."/>
            <person name="Tomlinson C."/>
            <person name="Mitreva M."/>
            <person name="Hou S."/>
            <person name="Chen J."/>
            <person name="Wollam A."/>
            <person name="Pepin K.H."/>
            <person name="Johnson M."/>
            <person name="Bhonagiri V."/>
            <person name="Zhang X."/>
            <person name="Suruliraj S."/>
            <person name="Warren W."/>
            <person name="Chinwalla A."/>
            <person name="Mardis E.R."/>
            <person name="Wilson R.K."/>
        </authorList>
    </citation>
    <scope>NUCLEOTIDE SEQUENCE [LARGE SCALE GENOMIC DNA]</scope>
    <source>
        <strain evidence="4">DSM 22608 / JCM 16073 / KCTC 15190 / YIT 12066</strain>
    </source>
</reference>
<dbReference type="InterPro" id="IPR027372">
    <property type="entry name" value="Phytase-like_dom"/>
</dbReference>
<dbReference type="AlphaFoldDB" id="E8LMZ6"/>
<evidence type="ECO:0000256" key="1">
    <source>
        <dbReference type="SAM" id="SignalP"/>
    </source>
</evidence>
<dbReference type="PANTHER" id="PTHR37957:SF1">
    <property type="entry name" value="PHYTASE-LIKE DOMAIN-CONTAINING PROTEIN"/>
    <property type="match status" value="1"/>
</dbReference>
<dbReference type="HOGENOM" id="CLU_048268_0_0_6"/>
<keyword evidence="1" id="KW-0732">Signal</keyword>
<accession>E8LMZ6</accession>
<dbReference type="EMBL" id="AEVO01000154">
    <property type="protein sequence ID" value="EFY06111.1"/>
    <property type="molecule type" value="Genomic_DNA"/>
</dbReference>
<dbReference type="RefSeq" id="WP_009144284.1">
    <property type="nucleotide sequence ID" value="NZ_GL831074.1"/>
</dbReference>
<feature type="chain" id="PRO_5003227343" description="Phytase-like domain-containing protein" evidence="1">
    <location>
        <begin position="23"/>
        <end position="445"/>
    </location>
</feature>
<dbReference type="STRING" id="762983.HMPREF9444_02149"/>
<name>E8LMZ6_SUCHY</name>
<evidence type="ECO:0000313" key="4">
    <source>
        <dbReference type="Proteomes" id="UP000018458"/>
    </source>
</evidence>
<comment type="caution">
    <text evidence="3">The sequence shown here is derived from an EMBL/GenBank/DDBJ whole genome shotgun (WGS) entry which is preliminary data.</text>
</comment>
<dbReference type="OrthoDB" id="384721at2"/>
<keyword evidence="4" id="KW-1185">Reference proteome</keyword>
<dbReference type="Proteomes" id="UP000018458">
    <property type="component" value="Unassembled WGS sequence"/>
</dbReference>
<feature type="signal peptide" evidence="1">
    <location>
        <begin position="1"/>
        <end position="22"/>
    </location>
</feature>
<sequence>MNMSPKFLVLSLGLALSVPSFAASEEVSAFLEGHAILPVNSTVAVPSDAPSDMKISGKYTTGKRIEKLAAVPGKSADRLTGISLPIENQPRQGHSGIKHMDDGTFWVISDNGFGNKINSYDSMLYLNQYQIDFKDGSVKPLKSIFLHDPDRKVPFHITNESTEKRYLSGHDFDPESFQFAGGFLWVGDEFGPFLIKADMNGKILEVFDTKVDGKIVRSPDNPYIQLQGAPDGKAPFEVTRSKGFEGMASSPDGTKLYPLLEGALWDGSQYENIDGKRYLRILEFDTQKGEWTGRHWKFVLDENHHAIGDFNMIDDEHGLIIERDNGEGTADKACKTGEPTAKCFSDIAKFKRIYRIEMNNENVGKEAYKQAYIDLLNIQDPKNVSRVGLNDGVFKFPFFTIEDVDVVDANHIVVGNDNNFPGSSSRDPNKADDNEFILLKVEGLL</sequence>
<dbReference type="Pfam" id="PF13449">
    <property type="entry name" value="Phytase-like"/>
    <property type="match status" value="1"/>
</dbReference>
<gene>
    <name evidence="3" type="ORF">HMPREF9444_02149</name>
</gene>
<feature type="domain" description="Phytase-like" evidence="2">
    <location>
        <begin position="90"/>
        <end position="420"/>
    </location>
</feature>
<dbReference type="SUPFAM" id="SSF50969">
    <property type="entry name" value="YVTN repeat-like/Quinoprotein amine dehydrogenase"/>
    <property type="match status" value="1"/>
</dbReference>
<dbReference type="PANTHER" id="PTHR37957">
    <property type="entry name" value="BLR7070 PROTEIN"/>
    <property type="match status" value="1"/>
</dbReference>